<dbReference type="WBParaSite" id="ASIM_0000025901-mRNA-1">
    <property type="protein sequence ID" value="ASIM_0000025901-mRNA-1"/>
    <property type="gene ID" value="ASIM_0000025901"/>
</dbReference>
<gene>
    <name evidence="1" type="ORF">ASIM_LOCUS170</name>
</gene>
<evidence type="ECO:0000313" key="3">
    <source>
        <dbReference type="WBParaSite" id="ASIM_0000025901-mRNA-1"/>
    </source>
</evidence>
<dbReference type="Proteomes" id="UP000267096">
    <property type="component" value="Unassembled WGS sequence"/>
</dbReference>
<reference evidence="1 2" key="2">
    <citation type="submission" date="2018-11" db="EMBL/GenBank/DDBJ databases">
        <authorList>
            <consortium name="Pathogen Informatics"/>
        </authorList>
    </citation>
    <scope>NUCLEOTIDE SEQUENCE [LARGE SCALE GENOMIC DNA]</scope>
</reference>
<protein>
    <submittedName>
        <fullName evidence="3">Neur_chan_LBD domain-containing protein</fullName>
    </submittedName>
</protein>
<dbReference type="EMBL" id="UYRR01000064">
    <property type="protein sequence ID" value="VDK17439.1"/>
    <property type="molecule type" value="Genomic_DNA"/>
</dbReference>
<accession>A0A0M3IYD7</accession>
<organism evidence="3">
    <name type="scientific">Anisakis simplex</name>
    <name type="common">Herring worm</name>
    <dbReference type="NCBI Taxonomy" id="6269"/>
    <lineage>
        <taxon>Eukaryota</taxon>
        <taxon>Metazoa</taxon>
        <taxon>Ecdysozoa</taxon>
        <taxon>Nematoda</taxon>
        <taxon>Chromadorea</taxon>
        <taxon>Rhabditida</taxon>
        <taxon>Spirurina</taxon>
        <taxon>Ascaridomorpha</taxon>
        <taxon>Ascaridoidea</taxon>
        <taxon>Anisakidae</taxon>
        <taxon>Anisakis</taxon>
        <taxon>Anisakis simplex complex</taxon>
    </lineage>
</organism>
<dbReference type="AlphaFoldDB" id="A0A0M3IYD7"/>
<evidence type="ECO:0000313" key="1">
    <source>
        <dbReference type="EMBL" id="VDK17439.1"/>
    </source>
</evidence>
<keyword evidence="2" id="KW-1185">Reference proteome</keyword>
<evidence type="ECO:0000313" key="2">
    <source>
        <dbReference type="Proteomes" id="UP000267096"/>
    </source>
</evidence>
<name>A0A0M3IYD7_ANISI</name>
<proteinExistence type="predicted"/>
<reference evidence="3" key="1">
    <citation type="submission" date="2017-02" db="UniProtKB">
        <authorList>
            <consortium name="WormBaseParasite"/>
        </authorList>
    </citation>
    <scope>IDENTIFICATION</scope>
</reference>
<sequence>MVARLRVDSIDKLVYVASAWEKNVINYALPLKNTWIVYTMRLRPLLNPISSVFSSGQITVTAQCFV</sequence>